<organism evidence="1 2">
    <name type="scientific">Leucocoprinus birnbaumii</name>
    <dbReference type="NCBI Taxonomy" id="56174"/>
    <lineage>
        <taxon>Eukaryota</taxon>
        <taxon>Fungi</taxon>
        <taxon>Dikarya</taxon>
        <taxon>Basidiomycota</taxon>
        <taxon>Agaricomycotina</taxon>
        <taxon>Agaricomycetes</taxon>
        <taxon>Agaricomycetidae</taxon>
        <taxon>Agaricales</taxon>
        <taxon>Agaricineae</taxon>
        <taxon>Agaricaceae</taxon>
        <taxon>Leucocoprinus</taxon>
    </lineage>
</organism>
<gene>
    <name evidence="1" type="ORF">NP233_g4298</name>
</gene>
<comment type="caution">
    <text evidence="1">The sequence shown here is derived from an EMBL/GenBank/DDBJ whole genome shotgun (WGS) entry which is preliminary data.</text>
</comment>
<keyword evidence="2" id="KW-1185">Reference proteome</keyword>
<reference evidence="1" key="1">
    <citation type="submission" date="2022-07" db="EMBL/GenBank/DDBJ databases">
        <title>Genome Sequence of Leucocoprinus birnbaumii.</title>
        <authorList>
            <person name="Buettner E."/>
        </authorList>
    </citation>
    <scope>NUCLEOTIDE SEQUENCE</scope>
    <source>
        <strain evidence="1">VT141</strain>
    </source>
</reference>
<dbReference type="AlphaFoldDB" id="A0AAD5YXC2"/>
<accession>A0AAD5YXC2</accession>
<proteinExistence type="predicted"/>
<name>A0AAD5YXC2_9AGAR</name>
<dbReference type="Proteomes" id="UP001213000">
    <property type="component" value="Unassembled WGS sequence"/>
</dbReference>
<evidence type="ECO:0000313" key="2">
    <source>
        <dbReference type="Proteomes" id="UP001213000"/>
    </source>
</evidence>
<dbReference type="EMBL" id="JANIEX010000229">
    <property type="protein sequence ID" value="KAJ3570596.1"/>
    <property type="molecule type" value="Genomic_DNA"/>
</dbReference>
<evidence type="ECO:0000313" key="1">
    <source>
        <dbReference type="EMBL" id="KAJ3570596.1"/>
    </source>
</evidence>
<sequence>MLDPAAQSLAKLGENYRKLFIIAEYEETDSLCTKRLLGKGRLLLIDFVRSYNGIREKTHSTLDDLRGIKCKARELQISPPGNADTARLVERILESLAEALQTLKSEGDGHLKSLVSKTVNFREDTVDPEADALETLLKNLVSEEQKHTNFIRRITSKVASTVIQIKVSFQVAATKDNNGDSAEPVELIDIVRSEWKAAVEISEKAAETRDNLNGCEFKWKDFIKDIQDDHYEKINDLLRSEKGITPQNKMDIDSELELLVESIENCAKEMDAFYKDIDSKFGAGHGIGERVDGMEKALTHLTSILKQLASARDILNGIQSEKLLLEIRNLTKNCITQLQRMEKVFDKWVTSGSSPKGKSFLDDAHELNTQTTEIFDRKCVQTFERLRGLLETAKLQLPKKNRTPADYGLPAGRFPVTTLSDARRTLRELSETCYAITGFCIRFQADLTAYSQRPRDMDPINSGHIVDPFSIDRESAERAWKTLEDEIARLNIFQSSDFCS</sequence>
<protein>
    <submittedName>
        <fullName evidence="1">Uncharacterized protein</fullName>
    </submittedName>
</protein>